<dbReference type="Proteomes" id="UP000184267">
    <property type="component" value="Unassembled WGS sequence"/>
</dbReference>
<name>A0A1M2VHY4_TRAPU</name>
<comment type="caution">
    <text evidence="2">The sequence shown here is derived from an EMBL/GenBank/DDBJ whole genome shotgun (WGS) entry which is preliminary data.</text>
</comment>
<evidence type="ECO:0000313" key="2">
    <source>
        <dbReference type="EMBL" id="OJT07204.1"/>
    </source>
</evidence>
<dbReference type="EMBL" id="MNAD01001209">
    <property type="protein sequence ID" value="OJT07204.1"/>
    <property type="molecule type" value="Genomic_DNA"/>
</dbReference>
<dbReference type="STRING" id="154538.A0A1M2VHY4"/>
<proteinExistence type="predicted"/>
<keyword evidence="3" id="KW-1185">Reference proteome</keyword>
<reference evidence="2 3" key="1">
    <citation type="submission" date="2016-10" db="EMBL/GenBank/DDBJ databases">
        <title>Genome sequence of the basidiomycete white-rot fungus Trametes pubescens.</title>
        <authorList>
            <person name="Makela M.R."/>
            <person name="Granchi Z."/>
            <person name="Peng M."/>
            <person name="De Vries R.P."/>
            <person name="Grigoriev I."/>
            <person name="Riley R."/>
            <person name="Hilden K."/>
        </authorList>
    </citation>
    <scope>NUCLEOTIDE SEQUENCE [LARGE SCALE GENOMIC DNA]</scope>
    <source>
        <strain evidence="2 3">FBCC735</strain>
    </source>
</reference>
<dbReference type="AlphaFoldDB" id="A0A1M2VHY4"/>
<sequence>MPTTSVYVMFYYIGARRKSHIHHSSVQHLTQHLSVSVYSVSLLATLNARESLRIQAECIGHVTFPRLSSITRITTAAASKQPVVVAIQHNSSVAYEEDEDEFGVKEVYRRPHGHHQREDDSERDGASLRKCQWEPVKLKARAGLPGY</sequence>
<dbReference type="OrthoDB" id="2755316at2759"/>
<feature type="compositionally biased region" description="Basic and acidic residues" evidence="1">
    <location>
        <begin position="116"/>
        <end position="127"/>
    </location>
</feature>
<gene>
    <name evidence="2" type="ORF">TRAPUB_1934</name>
</gene>
<evidence type="ECO:0000313" key="3">
    <source>
        <dbReference type="Proteomes" id="UP000184267"/>
    </source>
</evidence>
<feature type="region of interest" description="Disordered" evidence="1">
    <location>
        <begin position="107"/>
        <end position="128"/>
    </location>
</feature>
<organism evidence="2 3">
    <name type="scientific">Trametes pubescens</name>
    <name type="common">White-rot fungus</name>
    <dbReference type="NCBI Taxonomy" id="154538"/>
    <lineage>
        <taxon>Eukaryota</taxon>
        <taxon>Fungi</taxon>
        <taxon>Dikarya</taxon>
        <taxon>Basidiomycota</taxon>
        <taxon>Agaricomycotina</taxon>
        <taxon>Agaricomycetes</taxon>
        <taxon>Polyporales</taxon>
        <taxon>Polyporaceae</taxon>
        <taxon>Trametes</taxon>
    </lineage>
</organism>
<evidence type="ECO:0000256" key="1">
    <source>
        <dbReference type="SAM" id="MobiDB-lite"/>
    </source>
</evidence>
<protein>
    <submittedName>
        <fullName evidence="2">Uncharacterized protein</fullName>
    </submittedName>
</protein>
<accession>A0A1M2VHY4</accession>